<protein>
    <recommendedName>
        <fullName evidence="3">Condensation domain-containing protein</fullName>
    </recommendedName>
</protein>
<name>A0ABU1M271_9BURK</name>
<gene>
    <name evidence="1" type="ORF">J2804_006311</name>
</gene>
<accession>A0ABU1M271</accession>
<reference evidence="1 2" key="1">
    <citation type="submission" date="2023-07" db="EMBL/GenBank/DDBJ databases">
        <title>Sorghum-associated microbial communities from plants grown in Nebraska, USA.</title>
        <authorList>
            <person name="Schachtman D."/>
        </authorList>
    </citation>
    <scope>NUCLEOTIDE SEQUENCE [LARGE SCALE GENOMIC DNA]</scope>
    <source>
        <strain evidence="1 2">DS1316</strain>
    </source>
</reference>
<keyword evidence="2" id="KW-1185">Reference proteome</keyword>
<dbReference type="SUPFAM" id="SSF52777">
    <property type="entry name" value="CoA-dependent acyltransferases"/>
    <property type="match status" value="1"/>
</dbReference>
<evidence type="ECO:0000313" key="1">
    <source>
        <dbReference type="EMBL" id="MDR6412875.1"/>
    </source>
</evidence>
<comment type="caution">
    <text evidence="1">The sequence shown here is derived from an EMBL/GenBank/DDBJ whole genome shotgun (WGS) entry which is preliminary data.</text>
</comment>
<dbReference type="EMBL" id="JAVDRP010000026">
    <property type="protein sequence ID" value="MDR6412875.1"/>
    <property type="molecule type" value="Genomic_DNA"/>
</dbReference>
<dbReference type="InterPro" id="IPR023213">
    <property type="entry name" value="CAT-like_dom_sf"/>
</dbReference>
<dbReference type="Gene3D" id="3.30.559.10">
    <property type="entry name" value="Chloramphenicol acetyltransferase-like domain"/>
    <property type="match status" value="1"/>
</dbReference>
<evidence type="ECO:0008006" key="3">
    <source>
        <dbReference type="Google" id="ProtNLM"/>
    </source>
</evidence>
<sequence>MRWKGVLHRSLTIEQLAKRYNANLSTATDTAATPSQWRDFVMQQRADARGQQSSRPAGALPSAANATATIDADTALTVDAFNTVHRSLDIPPSLTRLIRSVGAQYQCSPFTLLLAATQLALLSHDTSREAAIDIPMAGQSLHYLPTLVGQCSNWVAIHRPAMTMRSRRTCSICSEASRRAGKLSRHVWADA</sequence>
<dbReference type="Proteomes" id="UP001264340">
    <property type="component" value="Unassembled WGS sequence"/>
</dbReference>
<organism evidence="1 2">
    <name type="scientific">Paraburkholderia terricola</name>
    <dbReference type="NCBI Taxonomy" id="169427"/>
    <lineage>
        <taxon>Bacteria</taxon>
        <taxon>Pseudomonadati</taxon>
        <taxon>Pseudomonadota</taxon>
        <taxon>Betaproteobacteria</taxon>
        <taxon>Burkholderiales</taxon>
        <taxon>Burkholderiaceae</taxon>
        <taxon>Paraburkholderia</taxon>
    </lineage>
</organism>
<proteinExistence type="predicted"/>
<dbReference type="Gene3D" id="3.30.559.30">
    <property type="entry name" value="Nonribosomal peptide synthetase, condensation domain"/>
    <property type="match status" value="1"/>
</dbReference>
<dbReference type="RefSeq" id="WP_310127209.1">
    <property type="nucleotide sequence ID" value="NZ_JAVDQV010000020.1"/>
</dbReference>
<evidence type="ECO:0000313" key="2">
    <source>
        <dbReference type="Proteomes" id="UP001264340"/>
    </source>
</evidence>